<dbReference type="EMBL" id="CAAHFH010000001">
    <property type="protein sequence ID" value="VGO20218.1"/>
    <property type="molecule type" value="Genomic_DNA"/>
</dbReference>
<evidence type="ECO:0000256" key="8">
    <source>
        <dbReference type="ARBA" id="ARBA00033235"/>
    </source>
</evidence>
<evidence type="ECO:0000256" key="1">
    <source>
        <dbReference type="ARBA" id="ARBA00001946"/>
    </source>
</evidence>
<proteinExistence type="inferred from homology"/>
<keyword evidence="5" id="KW-0479">Metal-binding</keyword>
<feature type="region of interest" description="Disordered" evidence="9">
    <location>
        <begin position="539"/>
        <end position="564"/>
    </location>
</feature>
<dbReference type="InterPro" id="IPR036637">
    <property type="entry name" value="Phosphohistidine_dom_sf"/>
</dbReference>
<reference evidence="13 14" key="1">
    <citation type="submission" date="2019-04" db="EMBL/GenBank/DDBJ databases">
        <authorList>
            <person name="Van Vliet M D."/>
        </authorList>
    </citation>
    <scope>NUCLEOTIDE SEQUENCE [LARGE SCALE GENOMIC DNA]</scope>
    <source>
        <strain evidence="13 14">F21</strain>
    </source>
</reference>
<dbReference type="SUPFAM" id="SSF47831">
    <property type="entry name" value="Enzyme I of the PEP:sugar phosphotransferase system HPr-binding (sub)domain"/>
    <property type="match status" value="1"/>
</dbReference>
<keyword evidence="7" id="KW-0460">Magnesium</keyword>
<organism evidence="13 14">
    <name type="scientific">Pontiella sulfatireligans</name>
    <dbReference type="NCBI Taxonomy" id="2750658"/>
    <lineage>
        <taxon>Bacteria</taxon>
        <taxon>Pseudomonadati</taxon>
        <taxon>Kiritimatiellota</taxon>
        <taxon>Kiritimatiellia</taxon>
        <taxon>Kiritimatiellales</taxon>
        <taxon>Pontiellaceae</taxon>
        <taxon>Pontiella</taxon>
    </lineage>
</organism>
<evidence type="ECO:0000259" key="11">
    <source>
        <dbReference type="Pfam" id="PF02896"/>
    </source>
</evidence>
<feature type="domain" description="Phosphotransferase system enzyme I N-terminal" evidence="12">
    <location>
        <begin position="14"/>
        <end position="126"/>
    </location>
</feature>
<evidence type="ECO:0000256" key="4">
    <source>
        <dbReference type="ARBA" id="ARBA00022679"/>
    </source>
</evidence>
<evidence type="ECO:0000256" key="9">
    <source>
        <dbReference type="SAM" id="MobiDB-lite"/>
    </source>
</evidence>
<gene>
    <name evidence="13" type="primary">ptsI_2</name>
    <name evidence="13" type="ORF">SCARR_02279</name>
</gene>
<dbReference type="InterPro" id="IPR000121">
    <property type="entry name" value="PEP_util_C"/>
</dbReference>
<name>A0A6C2UJD6_9BACT</name>
<evidence type="ECO:0000256" key="5">
    <source>
        <dbReference type="ARBA" id="ARBA00022723"/>
    </source>
</evidence>
<evidence type="ECO:0000313" key="14">
    <source>
        <dbReference type="Proteomes" id="UP000346198"/>
    </source>
</evidence>
<keyword evidence="6" id="KW-0418">Kinase</keyword>
<evidence type="ECO:0000256" key="3">
    <source>
        <dbReference type="ARBA" id="ARBA00016544"/>
    </source>
</evidence>
<dbReference type="SUPFAM" id="SSF51621">
    <property type="entry name" value="Phosphoenolpyruvate/pyruvate domain"/>
    <property type="match status" value="1"/>
</dbReference>
<dbReference type="InterPro" id="IPR050499">
    <property type="entry name" value="PEP-utilizing_PTS_enzyme"/>
</dbReference>
<evidence type="ECO:0000256" key="6">
    <source>
        <dbReference type="ARBA" id="ARBA00022777"/>
    </source>
</evidence>
<dbReference type="PANTHER" id="PTHR46244">
    <property type="entry name" value="PHOSPHOENOLPYRUVATE-PROTEIN PHOSPHOTRANSFERASE"/>
    <property type="match status" value="1"/>
</dbReference>
<protein>
    <recommendedName>
        <fullName evidence="3">Phosphoenolpyruvate-protein phosphotransferase</fullName>
    </recommendedName>
    <alternativeName>
        <fullName evidence="8">Phosphotransferase system, enzyme I</fullName>
    </alternativeName>
</protein>
<evidence type="ECO:0000259" key="10">
    <source>
        <dbReference type="Pfam" id="PF00391"/>
    </source>
</evidence>
<dbReference type="InterPro" id="IPR040442">
    <property type="entry name" value="Pyrv_kinase-like_dom_sf"/>
</dbReference>
<dbReference type="PRINTS" id="PR01736">
    <property type="entry name" value="PHPHTRNFRASE"/>
</dbReference>
<keyword evidence="13" id="KW-0670">Pyruvate</keyword>
<dbReference type="Proteomes" id="UP000346198">
    <property type="component" value="Unassembled WGS sequence"/>
</dbReference>
<accession>A0A6C2UJD6</accession>
<dbReference type="InterPro" id="IPR008279">
    <property type="entry name" value="PEP-util_enz_mobile_dom"/>
</dbReference>
<dbReference type="InterPro" id="IPR015813">
    <property type="entry name" value="Pyrv/PenolPyrv_kinase-like_dom"/>
</dbReference>
<dbReference type="Gene3D" id="3.20.20.60">
    <property type="entry name" value="Phosphoenolpyruvate-binding domains"/>
    <property type="match status" value="1"/>
</dbReference>
<dbReference type="InterPro" id="IPR008731">
    <property type="entry name" value="PTS_EIN"/>
</dbReference>
<dbReference type="Gene3D" id="3.50.30.10">
    <property type="entry name" value="Phosphohistidine domain"/>
    <property type="match status" value="1"/>
</dbReference>
<dbReference type="GO" id="GO:0046872">
    <property type="term" value="F:metal ion binding"/>
    <property type="evidence" value="ECO:0007669"/>
    <property type="project" value="UniProtKB-KW"/>
</dbReference>
<dbReference type="Gene3D" id="1.10.274.10">
    <property type="entry name" value="PtsI, HPr-binding domain"/>
    <property type="match status" value="1"/>
</dbReference>
<evidence type="ECO:0000256" key="2">
    <source>
        <dbReference type="ARBA" id="ARBA00007837"/>
    </source>
</evidence>
<keyword evidence="4 13" id="KW-0808">Transferase</keyword>
<sequence length="564" mass="61669">MSSSNHQTERILFGTVISGGIAEGSACLFINTNIHAPLGLDASSKQTEDGWSRIKNAIHEQLQRLEYGIHHGDFYSDSSVYSLFEAYQAILLDPKLHADLQDELQKNGDCATAAVQSVWRKLAGDFGHVPGGQTQPKALLITDLGKMLMESLIGSTVKEKLVLSKKNILVADHIFVSDIVALHRMRPAAIVVQHGHPASHGLILARELEIPILCQVQDATRLIQQGTPLIVDADRSLIITNPARAIDAYRQCAESLPVVLEPEAATSMDIDGTPVRVMADVGCVATSTQAAEAGADGIGLLRMESLYMQSDRALREDEIEQRLSDILAPMAGKPAYVRLLDAGGDKPLPYVKDCSMGCRGIRLLARHPELLQPQLQALLRLARGYRQLHILVPMVTVAEDMRFVRRALENAARREGLAPLPLGAMVETPAAALMIDELWEWCDFIRIGSNDLTQYVMAAPRANLSKDPYFQPTHPAVLKLIRMVCRPEDAALTGLCGSLADQKDMIPQLLQLGVREFVVPPRSIQAIKQAVSEYGCGRQGKQRAGNGTLPPCNNPERIRQGGRV</sequence>
<dbReference type="GO" id="GO:0016301">
    <property type="term" value="F:kinase activity"/>
    <property type="evidence" value="ECO:0007669"/>
    <property type="project" value="UniProtKB-KW"/>
</dbReference>
<dbReference type="PANTHER" id="PTHR46244:SF3">
    <property type="entry name" value="PHOSPHOENOLPYRUVATE-PROTEIN PHOSPHOTRANSFERASE"/>
    <property type="match status" value="1"/>
</dbReference>
<dbReference type="RefSeq" id="WP_136061656.1">
    <property type="nucleotide sequence ID" value="NZ_CAAHFH010000001.1"/>
</dbReference>
<dbReference type="GO" id="GO:0009401">
    <property type="term" value="P:phosphoenolpyruvate-dependent sugar phosphotransferase system"/>
    <property type="evidence" value="ECO:0007669"/>
    <property type="project" value="InterPro"/>
</dbReference>
<comment type="similarity">
    <text evidence="2">Belongs to the PEP-utilizing enzyme family.</text>
</comment>
<feature type="domain" description="PEP-utilising enzyme mobile" evidence="10">
    <location>
        <begin position="165"/>
        <end position="235"/>
    </location>
</feature>
<dbReference type="Pfam" id="PF05524">
    <property type="entry name" value="PEP-utilisers_N"/>
    <property type="match status" value="1"/>
</dbReference>
<dbReference type="AlphaFoldDB" id="A0A6C2UJD6"/>
<comment type="cofactor">
    <cofactor evidence="1">
        <name>Mg(2+)</name>
        <dbReference type="ChEBI" id="CHEBI:18420"/>
    </cofactor>
</comment>
<evidence type="ECO:0000259" key="12">
    <source>
        <dbReference type="Pfam" id="PF05524"/>
    </source>
</evidence>
<keyword evidence="14" id="KW-1185">Reference proteome</keyword>
<evidence type="ECO:0000313" key="13">
    <source>
        <dbReference type="EMBL" id="VGO20218.1"/>
    </source>
</evidence>
<dbReference type="Pfam" id="PF02896">
    <property type="entry name" value="PEP-utilizers_C"/>
    <property type="match status" value="1"/>
</dbReference>
<dbReference type="InterPro" id="IPR036618">
    <property type="entry name" value="PtsI_HPr-bd_sf"/>
</dbReference>
<evidence type="ECO:0000256" key="7">
    <source>
        <dbReference type="ARBA" id="ARBA00022842"/>
    </source>
</evidence>
<dbReference type="SUPFAM" id="SSF52009">
    <property type="entry name" value="Phosphohistidine domain"/>
    <property type="match status" value="1"/>
</dbReference>
<feature type="domain" description="PEP-utilising enzyme C-terminal" evidence="11">
    <location>
        <begin position="269"/>
        <end position="533"/>
    </location>
</feature>
<dbReference type="Pfam" id="PF00391">
    <property type="entry name" value="PEP-utilizers"/>
    <property type="match status" value="1"/>
</dbReference>